<dbReference type="SUPFAM" id="SSF50729">
    <property type="entry name" value="PH domain-like"/>
    <property type="match status" value="1"/>
</dbReference>
<dbReference type="PROSITE" id="PS50178">
    <property type="entry name" value="ZF_FYVE"/>
    <property type="match status" value="1"/>
</dbReference>
<evidence type="ECO:0000256" key="2">
    <source>
        <dbReference type="ARBA" id="ARBA00022737"/>
    </source>
</evidence>
<feature type="coiled-coil region" evidence="7">
    <location>
        <begin position="826"/>
        <end position="902"/>
    </location>
</feature>
<dbReference type="PROSITE" id="PS00626">
    <property type="entry name" value="RCC1_2"/>
    <property type="match status" value="2"/>
</dbReference>
<feature type="repeat" description="RCC1" evidence="6">
    <location>
        <begin position="240"/>
        <end position="301"/>
    </location>
</feature>
<keyword evidence="2" id="KW-0677">Repeat</keyword>
<feature type="repeat" description="RCC1" evidence="6">
    <location>
        <begin position="576"/>
        <end position="627"/>
    </location>
</feature>
<dbReference type="FunFam" id="2.130.10.30:FF:000031">
    <property type="entry name" value="PH, RCC1 and FYVE domains-containing protein 1"/>
    <property type="match status" value="1"/>
</dbReference>
<feature type="repeat" description="RCC1" evidence="6">
    <location>
        <begin position="354"/>
        <end position="408"/>
    </location>
</feature>
<reference evidence="11 12" key="1">
    <citation type="submission" date="2023-10" db="EMBL/GenBank/DDBJ databases">
        <title>Genome-Wide Identification Analysis in wild type Solanum Pinnatisectum Reveals Some Genes Defensing Phytophthora Infestans.</title>
        <authorList>
            <person name="Sun C."/>
        </authorList>
    </citation>
    <scope>NUCLEOTIDE SEQUENCE [LARGE SCALE GENOMIC DNA]</scope>
    <source>
        <strain evidence="11">LQN</strain>
        <tissue evidence="11">Leaf</tissue>
    </source>
</reference>
<sequence>MADLVSYGDADRDIEQALIALKKGAQLLKYGRKGKPKFYPFRISNDELSLVWISSSGEKSLKLASVSRIIPGQRTAVFRRYLRPEKDYLSFSLIYNYGKRSLDLICKDKVEAEFWITGLKALISSGQGGRSKVDGWSDGGLYFDDSRDLTSNSPSSSSVSATKEISSPDASLSSNPNTSPKSHQPYNFVQSERSHVALDQANMQNIQAKGSASDVFRVSVSSAPSTSSHGSAPDDCDALGDVYIWGEVICDNIVKVGPEKNSSTVSTRADVLVPRPLESNVVLDVHHIACGVKHAALVTRQGEIFTWGEESGGRLGHGVGKDVTQPRFVESLSLCNIDFVACGEFHTCAVTMAGELYTWGDGTHNAGLLGNGTDVSHWIPKRISGPLEGLQVASVTCGPWHTALITSTGQLFTFGDGTFGVLGHGDRENVLFPREVKSLSGLRTIAAACGVWHTAAVVEVIVTQSSASVSSGKLFTWGDGDKNRLGHGDKEPRLEPTCVPALIDYNFHKIACGHSLTVCLTTSGHVFTMGSTVYGQLGNPYSDGKLPCLVEDKLLGEIVEDIACGSYHVAVLTSKNEVYTWGKGANGRLGHGDVEDRKTPTLVEALKDRHVKYISCGSNYTAAICLHKWVSGAEQSQCSACRQAFGFTRKRHNCYNCGLVHCHACTSRKAIRAALAPNPNKPYRVCDSCFTKLSKVAEIGINNRRSAGPRLSGENKDRLDKADIRSAKSGMPPNIDLIKQLDSKAVKQGKKADTFSLGRSSQAPLLQLKDVVSTTGDLRWAVPKPVMIQSGVSSRSVSPFSRKPSPPRSATPVPTTAGLSFSKSIADSLKKTNELLNQEVHKLRAQVENLRHRCELQESELQKSTKKAQEAMALAAEESAKSKAAKEAMKSLMAQLKDMAERLPPGAYDVESLKLAYLPNGLDSNGIHYPDANGERHSRSDSVTSSYMASQTSMDFSTYGMQSPTRYQRDSGSIEAITNNQILTSNGTDDRGEVRLPNGSEAQVNINSASQAVDNEGAESLQDNGNRLKSRNSLPSGNPNQIEAEWIEQYEPGVYITLMALRDGTRDLKRVRFSRRRFGEHQAETWWSENRDKVYERYNVRGSDKSSVTGQAARRSEGGLSPSSQI</sequence>
<dbReference type="InterPro" id="IPR017455">
    <property type="entry name" value="Znf_FYVE-rel"/>
</dbReference>
<dbReference type="InterPro" id="IPR000408">
    <property type="entry name" value="Reg_chr_condens"/>
</dbReference>
<dbReference type="PROSITE" id="PS50012">
    <property type="entry name" value="RCC1_3"/>
    <property type="match status" value="7"/>
</dbReference>
<dbReference type="InterPro" id="IPR011993">
    <property type="entry name" value="PH-like_dom_sf"/>
</dbReference>
<evidence type="ECO:0000256" key="8">
    <source>
        <dbReference type="SAM" id="MobiDB-lite"/>
    </source>
</evidence>
<dbReference type="EMBL" id="JAWPEI010000007">
    <property type="protein sequence ID" value="KAK4722170.1"/>
    <property type="molecule type" value="Genomic_DNA"/>
</dbReference>
<accession>A0AAV9L8V0</accession>
<evidence type="ECO:0000256" key="5">
    <source>
        <dbReference type="PROSITE-ProRule" id="PRU00091"/>
    </source>
</evidence>
<protein>
    <recommendedName>
        <fullName evidence="13">Ran GTPase binding protein</fullName>
    </recommendedName>
</protein>
<evidence type="ECO:0000256" key="7">
    <source>
        <dbReference type="SAM" id="Coils"/>
    </source>
</evidence>
<feature type="compositionally biased region" description="Polar residues" evidence="8">
    <location>
        <begin position="161"/>
        <end position="185"/>
    </location>
</feature>
<dbReference type="InterPro" id="IPR013591">
    <property type="entry name" value="Brevis_radix_dom"/>
</dbReference>
<name>A0AAV9L8V0_9SOLN</name>
<dbReference type="InterPro" id="IPR058923">
    <property type="entry name" value="RCC1-like_dom"/>
</dbReference>
<dbReference type="InterPro" id="IPR051210">
    <property type="entry name" value="Ub_ligase/GEF_domain"/>
</dbReference>
<feature type="compositionally biased region" description="Low complexity" evidence="8">
    <location>
        <begin position="791"/>
        <end position="803"/>
    </location>
</feature>
<dbReference type="AlphaFoldDB" id="A0AAV9L8V0"/>
<dbReference type="SUPFAM" id="SSF50985">
    <property type="entry name" value="RCC1/BLIP-II"/>
    <property type="match status" value="1"/>
</dbReference>
<feature type="repeat" description="RCC1" evidence="6">
    <location>
        <begin position="302"/>
        <end position="353"/>
    </location>
</feature>
<dbReference type="InterPro" id="IPR013083">
    <property type="entry name" value="Znf_RING/FYVE/PHD"/>
</dbReference>
<feature type="repeat" description="RCC1" evidence="6">
    <location>
        <begin position="524"/>
        <end position="575"/>
    </location>
</feature>
<organism evidence="11 12">
    <name type="scientific">Solanum pinnatisectum</name>
    <name type="common">tansyleaf nightshade</name>
    <dbReference type="NCBI Taxonomy" id="50273"/>
    <lineage>
        <taxon>Eukaryota</taxon>
        <taxon>Viridiplantae</taxon>
        <taxon>Streptophyta</taxon>
        <taxon>Embryophyta</taxon>
        <taxon>Tracheophyta</taxon>
        <taxon>Spermatophyta</taxon>
        <taxon>Magnoliopsida</taxon>
        <taxon>eudicotyledons</taxon>
        <taxon>Gunneridae</taxon>
        <taxon>Pentapetalae</taxon>
        <taxon>asterids</taxon>
        <taxon>lamiids</taxon>
        <taxon>Solanales</taxon>
        <taxon>Solanaceae</taxon>
        <taxon>Solanoideae</taxon>
        <taxon>Solaneae</taxon>
        <taxon>Solanum</taxon>
    </lineage>
</organism>
<feature type="compositionally biased region" description="Low complexity" evidence="8">
    <location>
        <begin position="149"/>
        <end position="160"/>
    </location>
</feature>
<dbReference type="SUPFAM" id="SSF57903">
    <property type="entry name" value="FYVE/PHD zinc finger"/>
    <property type="match status" value="1"/>
</dbReference>
<dbReference type="Pfam" id="PF16457">
    <property type="entry name" value="PH_12"/>
    <property type="match status" value="1"/>
</dbReference>
<gene>
    <name evidence="11" type="ORF">R3W88_012403</name>
</gene>
<dbReference type="Pfam" id="PF08381">
    <property type="entry name" value="BRX"/>
    <property type="match status" value="1"/>
</dbReference>
<evidence type="ECO:0000259" key="10">
    <source>
        <dbReference type="PROSITE" id="PS51514"/>
    </source>
</evidence>
<feature type="domain" description="FYVE-type" evidence="9">
    <location>
        <begin position="632"/>
        <end position="694"/>
    </location>
</feature>
<dbReference type="Pfam" id="PF25390">
    <property type="entry name" value="WD40_RLD"/>
    <property type="match status" value="1"/>
</dbReference>
<keyword evidence="3 5" id="KW-0863">Zinc-finger</keyword>
<evidence type="ECO:0000259" key="9">
    <source>
        <dbReference type="PROSITE" id="PS50178"/>
    </source>
</evidence>
<feature type="region of interest" description="Disordered" evidence="8">
    <location>
        <begin position="1100"/>
        <end position="1126"/>
    </location>
</feature>
<dbReference type="Proteomes" id="UP001311915">
    <property type="component" value="Unassembled WGS sequence"/>
</dbReference>
<dbReference type="InterPro" id="IPR000306">
    <property type="entry name" value="Znf_FYVE"/>
</dbReference>
<dbReference type="FunFam" id="3.30.40.10:FF:000619">
    <property type="entry name" value="Putative E3 ubiquitin-protein ligase HERC1"/>
    <property type="match status" value="1"/>
</dbReference>
<evidence type="ECO:0000256" key="1">
    <source>
        <dbReference type="ARBA" id="ARBA00022723"/>
    </source>
</evidence>
<dbReference type="Gene3D" id="2.30.29.30">
    <property type="entry name" value="Pleckstrin-homology domain (PH domain)/Phosphotyrosine-binding domain (PTB)"/>
    <property type="match status" value="1"/>
</dbReference>
<dbReference type="InterPro" id="IPR011011">
    <property type="entry name" value="Znf_FYVE_PHD"/>
</dbReference>
<keyword evidence="7" id="KW-0175">Coiled coil</keyword>
<dbReference type="PRINTS" id="PR00633">
    <property type="entry name" value="RCCNDNSATION"/>
</dbReference>
<dbReference type="PANTHER" id="PTHR22870:SF91">
    <property type="entry name" value="REGULATOR OF CHROMOSOME CONDENSATION (RCC1) FAMILY WITH FYVE ZINC FINGER DOMAIN-CONTAINING PROTEIN"/>
    <property type="match status" value="1"/>
</dbReference>
<keyword evidence="12" id="KW-1185">Reference proteome</keyword>
<dbReference type="CDD" id="cd13365">
    <property type="entry name" value="PH_PLC_plant-like"/>
    <property type="match status" value="1"/>
</dbReference>
<keyword evidence="4" id="KW-0862">Zinc</keyword>
<dbReference type="SMART" id="SM00064">
    <property type="entry name" value="FYVE"/>
    <property type="match status" value="1"/>
</dbReference>
<evidence type="ECO:0000256" key="4">
    <source>
        <dbReference type="ARBA" id="ARBA00022833"/>
    </source>
</evidence>
<feature type="region of interest" description="Disordered" evidence="8">
    <location>
        <begin position="791"/>
        <end position="817"/>
    </location>
</feature>
<dbReference type="Pfam" id="PF01363">
    <property type="entry name" value="FYVE"/>
    <property type="match status" value="1"/>
</dbReference>
<evidence type="ECO:0008006" key="13">
    <source>
        <dbReference type="Google" id="ProtNLM"/>
    </source>
</evidence>
<dbReference type="Pfam" id="PF13713">
    <property type="entry name" value="BRX_N"/>
    <property type="match status" value="1"/>
</dbReference>
<feature type="region of interest" description="Disordered" evidence="8">
    <location>
        <begin position="147"/>
        <end position="185"/>
    </location>
</feature>
<comment type="caution">
    <text evidence="11">The sequence shown here is derived from an EMBL/GenBank/DDBJ whole genome shotgun (WGS) entry which is preliminary data.</text>
</comment>
<feature type="domain" description="BRX" evidence="10">
    <location>
        <begin position="1044"/>
        <end position="1099"/>
    </location>
</feature>
<feature type="repeat" description="RCC1" evidence="6">
    <location>
        <begin position="409"/>
        <end position="460"/>
    </location>
</feature>
<dbReference type="Gene3D" id="3.30.40.10">
    <property type="entry name" value="Zinc/RING finger domain, C3HC4 (zinc finger)"/>
    <property type="match status" value="1"/>
</dbReference>
<keyword evidence="1" id="KW-0479">Metal-binding</keyword>
<evidence type="ECO:0000313" key="11">
    <source>
        <dbReference type="EMBL" id="KAK4722170.1"/>
    </source>
</evidence>
<proteinExistence type="predicted"/>
<dbReference type="Gene3D" id="2.130.10.30">
    <property type="entry name" value="Regulator of chromosome condensation 1/beta-lactamase-inhibitor protein II"/>
    <property type="match status" value="2"/>
</dbReference>
<dbReference type="PANTHER" id="PTHR22870">
    <property type="entry name" value="REGULATOR OF CHROMOSOME CONDENSATION"/>
    <property type="match status" value="1"/>
</dbReference>
<dbReference type="InterPro" id="IPR027988">
    <property type="entry name" value="BRX_N"/>
</dbReference>
<dbReference type="FunFam" id="2.130.10.30:FF:000028">
    <property type="entry name" value="PH, RCC1 and FYVE domains-containing protein 1"/>
    <property type="match status" value="1"/>
</dbReference>
<evidence type="ECO:0000256" key="3">
    <source>
        <dbReference type="ARBA" id="ARBA00022771"/>
    </source>
</evidence>
<feature type="repeat" description="RCC1" evidence="6">
    <location>
        <begin position="472"/>
        <end position="523"/>
    </location>
</feature>
<dbReference type="InterPro" id="IPR009091">
    <property type="entry name" value="RCC1/BLIP-II"/>
</dbReference>
<evidence type="ECO:0000256" key="6">
    <source>
        <dbReference type="PROSITE-ProRule" id="PRU00235"/>
    </source>
</evidence>
<dbReference type="InterPro" id="IPR001849">
    <property type="entry name" value="PH_domain"/>
</dbReference>
<dbReference type="GO" id="GO:0008270">
    <property type="term" value="F:zinc ion binding"/>
    <property type="evidence" value="ECO:0007669"/>
    <property type="project" value="UniProtKB-KW"/>
</dbReference>
<evidence type="ECO:0000313" key="12">
    <source>
        <dbReference type="Proteomes" id="UP001311915"/>
    </source>
</evidence>
<dbReference type="PROSITE" id="PS51514">
    <property type="entry name" value="BRX"/>
    <property type="match status" value="1"/>
</dbReference>